<dbReference type="EMBL" id="FLUO01000001">
    <property type="protein sequence ID" value="SBW09195.1"/>
    <property type="molecule type" value="Genomic_DNA"/>
</dbReference>
<name>A0A212KCE4_9PROT</name>
<gene>
    <name evidence="1" type="ORF">KL86APRO_12538</name>
</gene>
<proteinExistence type="predicted"/>
<dbReference type="AlphaFoldDB" id="A0A212KCE4"/>
<accession>A0A212KCE4</accession>
<organism evidence="1">
    <name type="scientific">uncultured Alphaproteobacteria bacterium</name>
    <dbReference type="NCBI Taxonomy" id="91750"/>
    <lineage>
        <taxon>Bacteria</taxon>
        <taxon>Pseudomonadati</taxon>
        <taxon>Pseudomonadota</taxon>
        <taxon>Alphaproteobacteria</taxon>
        <taxon>environmental samples</taxon>
    </lineage>
</organism>
<sequence length="223" mass="24117">MARRDRPSKVDQLPPEVRELIAELRQAHGWTIDQILGVLRDLASGRRPELPGALPPELTEPPTIDPDLVPSRGRLGVHIQGLSQLAEKLQRSRSIAEALVRRTGEKESRLTALNVELMHAVVTDLLLASETGALAPSDSGEEGALPVPVLQDPAKVMFLSKALDHLASAAKKDTDMVLKTRQEMAKVAASKVDKAMADARKSGEKGLSAERVAQLRRELAGMA</sequence>
<dbReference type="Pfam" id="PF11985">
    <property type="entry name" value="Phage_Mu_Gp27"/>
    <property type="match status" value="1"/>
</dbReference>
<dbReference type="InterPro" id="IPR021874">
    <property type="entry name" value="Phage_Mu_Gp27"/>
</dbReference>
<protein>
    <submittedName>
        <fullName evidence="1">Putative Mu-like prophage FluMu protein gp27</fullName>
    </submittedName>
</protein>
<reference evidence="1" key="1">
    <citation type="submission" date="2016-04" db="EMBL/GenBank/DDBJ databases">
        <authorList>
            <person name="Evans L.H."/>
            <person name="Alamgir A."/>
            <person name="Owens N."/>
            <person name="Weber N.D."/>
            <person name="Virtaneva K."/>
            <person name="Barbian K."/>
            <person name="Babar A."/>
            <person name="Rosenke K."/>
        </authorList>
    </citation>
    <scope>NUCLEOTIDE SEQUENCE</scope>
    <source>
        <strain evidence="1">86</strain>
    </source>
</reference>
<evidence type="ECO:0000313" key="1">
    <source>
        <dbReference type="EMBL" id="SBW09195.1"/>
    </source>
</evidence>